<sequence>MKLKLLAASVLLGLASAAQAAPVRFDNPGVIDIDAGNVATYTEGGFTLSGQAADYLLLDDGAGNGWLVGGFLGAGPLTLRPAAGGLFGLASLDFGYFDLGDTPGELAITGLLDGQQVAMQTLALGAMTTTQFDSQWLGLSEVRFSATSGFQLDNISAVPEPGSVALLAVGLGGLWVSRRRSTPA</sequence>
<evidence type="ECO:0000313" key="4">
    <source>
        <dbReference type="Proteomes" id="UP001606210"/>
    </source>
</evidence>
<evidence type="ECO:0000313" key="3">
    <source>
        <dbReference type="EMBL" id="MFG6431672.1"/>
    </source>
</evidence>
<proteinExistence type="predicted"/>
<comment type="caution">
    <text evidence="3">The sequence shown here is derived from an EMBL/GenBank/DDBJ whole genome shotgun (WGS) entry which is preliminary data.</text>
</comment>
<evidence type="ECO:0000259" key="2">
    <source>
        <dbReference type="Pfam" id="PF07589"/>
    </source>
</evidence>
<keyword evidence="4" id="KW-1185">Reference proteome</keyword>
<protein>
    <submittedName>
        <fullName evidence="3">PEP-CTERM sorting domain-containing protein</fullName>
    </submittedName>
</protein>
<feature type="chain" id="PRO_5045065696" evidence="1">
    <location>
        <begin position="21"/>
        <end position="184"/>
    </location>
</feature>
<dbReference type="NCBIfam" id="TIGR02595">
    <property type="entry name" value="PEP_CTERM"/>
    <property type="match status" value="1"/>
</dbReference>
<organism evidence="3 4">
    <name type="scientific">Pelomonas parva</name>
    <dbReference type="NCBI Taxonomy" id="3299032"/>
    <lineage>
        <taxon>Bacteria</taxon>
        <taxon>Pseudomonadati</taxon>
        <taxon>Pseudomonadota</taxon>
        <taxon>Betaproteobacteria</taxon>
        <taxon>Burkholderiales</taxon>
        <taxon>Sphaerotilaceae</taxon>
        <taxon>Roseateles</taxon>
    </lineage>
</organism>
<dbReference type="RefSeq" id="WP_394480913.1">
    <property type="nucleotide sequence ID" value="NZ_JBIGHV010000006.1"/>
</dbReference>
<dbReference type="Pfam" id="PF07589">
    <property type="entry name" value="PEP-CTERM"/>
    <property type="match status" value="1"/>
</dbReference>
<gene>
    <name evidence="3" type="ORF">ACG00Y_17260</name>
</gene>
<feature type="domain" description="Ice-binding protein C-terminal" evidence="2">
    <location>
        <begin position="157"/>
        <end position="180"/>
    </location>
</feature>
<name>A0ABW7F4W5_9BURK</name>
<evidence type="ECO:0000256" key="1">
    <source>
        <dbReference type="SAM" id="SignalP"/>
    </source>
</evidence>
<dbReference type="Proteomes" id="UP001606210">
    <property type="component" value="Unassembled WGS sequence"/>
</dbReference>
<keyword evidence="1" id="KW-0732">Signal</keyword>
<accession>A0ABW7F4W5</accession>
<dbReference type="EMBL" id="JBIGHV010000006">
    <property type="protein sequence ID" value="MFG6431672.1"/>
    <property type="molecule type" value="Genomic_DNA"/>
</dbReference>
<dbReference type="InterPro" id="IPR013424">
    <property type="entry name" value="Ice-binding_C"/>
</dbReference>
<reference evidence="3 4" key="1">
    <citation type="submission" date="2024-08" db="EMBL/GenBank/DDBJ databases">
        <authorList>
            <person name="Lu H."/>
        </authorList>
    </citation>
    <scope>NUCLEOTIDE SEQUENCE [LARGE SCALE GENOMIC DNA]</scope>
    <source>
        <strain evidence="3 4">LYH14W</strain>
    </source>
</reference>
<feature type="signal peptide" evidence="1">
    <location>
        <begin position="1"/>
        <end position="20"/>
    </location>
</feature>